<comment type="caution">
    <text evidence="2">The sequence shown here is derived from an EMBL/GenBank/DDBJ whole genome shotgun (WGS) entry which is preliminary data.</text>
</comment>
<sequence length="641" mass="69683">MPTAVISPASPEDTVFRTLFIDGLPASIENKWQLRPCVPPHGLVALRVKSSRGRNVGFAVYDNITSTCDALQWFQQLHRIKETLQGSRFSAPHSLPLAGGSGDDVTGLSVGLEAAPLEYEDYLSVRQFPDRFAFLLRSCTLLRVDWARSWAAPPTPANVAAVPPPLPASGSVASTSLSHPSSTATLVVHVGREPNLGGDGYSHGPQMTRRVPPPQTPSQHSPPPPPPPPLALLPSFQPSNQPPHPGITVSWADTHATHLPAHTSLASSALHYARPPATRSSRGFSAPSTFTQTSKPCHSSCAGAATAACHEHHQLTCQQLSLSTYASSHLMEGDDVRERVDGWRSLRSESPASFCRQDERHLPLHSLSSHRCQPAREPPLPSRTLFVRLIHNFDAPEFLQQDQLESRTGSATTMHLNFSLARRGPPSIISEITPGLAGITAAACAEVAPPRAPSRFSQPTALSFNTPLPNAAMLVVSAADNSSPVSALPYHHRHRTCYQSPSCASLMATPQPRHPLESRSPEESSSLQTPPSLQRTIPRDELCCSSSGGSGAGGALRSTLSTRDHEFFRIAQSVLCSDFFSEKFAGFLRYREFLRPPFYGGCFVLFERGEDMQRCLQWMRKDERLMRLFAVAPARSDSFGP</sequence>
<feature type="region of interest" description="Disordered" evidence="1">
    <location>
        <begin position="192"/>
        <end position="249"/>
    </location>
</feature>
<reference evidence="2 3" key="1">
    <citation type="submission" date="2021-02" db="EMBL/GenBank/DDBJ databases">
        <title>Porcisia hertigi Genome sequencing and assembly.</title>
        <authorList>
            <person name="Almutairi H."/>
            <person name="Gatherer D."/>
        </authorList>
    </citation>
    <scope>NUCLEOTIDE SEQUENCE [LARGE SCALE GENOMIC DNA]</scope>
    <source>
        <strain evidence="2 3">C119</strain>
    </source>
</reference>
<dbReference type="AlphaFoldDB" id="A0A836IUX3"/>
<dbReference type="Proteomes" id="UP000674318">
    <property type="component" value="Unassembled WGS sequence"/>
</dbReference>
<dbReference type="GeneID" id="94293070"/>
<evidence type="ECO:0000256" key="1">
    <source>
        <dbReference type="SAM" id="MobiDB-lite"/>
    </source>
</evidence>
<feature type="region of interest" description="Disordered" evidence="1">
    <location>
        <begin position="508"/>
        <end position="534"/>
    </location>
</feature>
<dbReference type="EMBL" id="JAFJZO010000011">
    <property type="protein sequence ID" value="KAG5510153.1"/>
    <property type="molecule type" value="Genomic_DNA"/>
</dbReference>
<name>A0A836IUX3_9TRYP</name>
<proteinExistence type="predicted"/>
<dbReference type="KEGG" id="phet:94293070"/>
<protein>
    <submittedName>
        <fullName evidence="2">Uncharacterized protein</fullName>
    </submittedName>
</protein>
<evidence type="ECO:0000313" key="3">
    <source>
        <dbReference type="Proteomes" id="UP000674318"/>
    </source>
</evidence>
<evidence type="ECO:0000313" key="2">
    <source>
        <dbReference type="EMBL" id="KAG5510153.1"/>
    </source>
</evidence>
<accession>A0A836IUX3</accession>
<dbReference type="RefSeq" id="XP_067759002.1">
    <property type="nucleotide sequence ID" value="XM_067902993.1"/>
</dbReference>
<keyword evidence="3" id="KW-1185">Reference proteome</keyword>
<organism evidence="2 3">
    <name type="scientific">Porcisia hertigi</name>
    <dbReference type="NCBI Taxonomy" id="2761500"/>
    <lineage>
        <taxon>Eukaryota</taxon>
        <taxon>Discoba</taxon>
        <taxon>Euglenozoa</taxon>
        <taxon>Kinetoplastea</taxon>
        <taxon>Metakinetoplastina</taxon>
        <taxon>Trypanosomatida</taxon>
        <taxon>Trypanosomatidae</taxon>
        <taxon>Leishmaniinae</taxon>
        <taxon>Porcisia</taxon>
    </lineage>
</organism>
<dbReference type="OrthoDB" id="266877at2759"/>
<feature type="compositionally biased region" description="Pro residues" evidence="1">
    <location>
        <begin position="211"/>
        <end position="231"/>
    </location>
</feature>
<gene>
    <name evidence="2" type="ORF">JKF63_07049</name>
</gene>